<organism evidence="1 2">
    <name type="scientific">Larsenimonas suaedae</name>
    <dbReference type="NCBI Taxonomy" id="1851019"/>
    <lineage>
        <taxon>Bacteria</taxon>
        <taxon>Pseudomonadati</taxon>
        <taxon>Pseudomonadota</taxon>
        <taxon>Gammaproteobacteria</taxon>
        <taxon>Oceanospirillales</taxon>
        <taxon>Halomonadaceae</taxon>
        <taxon>Larsenimonas</taxon>
    </lineage>
</organism>
<name>A0ABU1GZ71_9GAMM</name>
<dbReference type="EMBL" id="JARWAO010000011">
    <property type="protein sequence ID" value="MDR5897352.1"/>
    <property type="molecule type" value="Genomic_DNA"/>
</dbReference>
<sequence>MTHLDTTNAATAFLLTLPRPVAREDAVARCCAHLMTEHDQTRDNASILALQAYAELEAVNRTAWIDLDASTASLLVIRQSGGPIHALTLGDLLRLKATAEREIKVAPSTTH</sequence>
<dbReference type="Proteomes" id="UP001269375">
    <property type="component" value="Unassembled WGS sequence"/>
</dbReference>
<keyword evidence="2" id="KW-1185">Reference proteome</keyword>
<gene>
    <name evidence="1" type="ORF">QC825_14870</name>
</gene>
<comment type="caution">
    <text evidence="1">The sequence shown here is derived from an EMBL/GenBank/DDBJ whole genome shotgun (WGS) entry which is preliminary data.</text>
</comment>
<proteinExistence type="predicted"/>
<dbReference type="RefSeq" id="WP_251594970.1">
    <property type="nucleotide sequence ID" value="NZ_JAMLJI010000004.1"/>
</dbReference>
<reference evidence="1 2" key="1">
    <citation type="submission" date="2023-04" db="EMBL/GenBank/DDBJ databases">
        <title>A long-awaited taxogenomic arrangement of the family Halomonadaceae.</title>
        <authorList>
            <person name="De La Haba R."/>
            <person name="Chuvochina M."/>
            <person name="Wittouck S."/>
            <person name="Arahal D.R."/>
            <person name="Sanchez-Porro C."/>
            <person name="Hugenholtz P."/>
            <person name="Ventosa A."/>
        </authorList>
    </citation>
    <scope>NUCLEOTIDE SEQUENCE [LARGE SCALE GENOMIC DNA]</scope>
    <source>
        <strain evidence="1 2">DSM 22428</strain>
    </source>
</reference>
<evidence type="ECO:0000313" key="1">
    <source>
        <dbReference type="EMBL" id="MDR5897352.1"/>
    </source>
</evidence>
<protein>
    <submittedName>
        <fullName evidence="1">Uncharacterized protein</fullName>
    </submittedName>
</protein>
<accession>A0ABU1GZ71</accession>
<evidence type="ECO:0000313" key="2">
    <source>
        <dbReference type="Proteomes" id="UP001269375"/>
    </source>
</evidence>